<keyword evidence="1" id="KW-1133">Transmembrane helix</keyword>
<evidence type="ECO:0000256" key="1">
    <source>
        <dbReference type="SAM" id="Phobius"/>
    </source>
</evidence>
<evidence type="ECO:0000313" key="2">
    <source>
        <dbReference type="EMBL" id="CAD2127444.1"/>
    </source>
</evidence>
<name>A0A6V7TNM2_MELEN</name>
<sequence length="63" mass="7849">MYISLSGKVFLFQFFFLLIVFNFFFIYSLIKFFIFFLLVRIFFYKIKKIKFLFGKLDSELNQE</sequence>
<gene>
    <name evidence="2" type="ORF">MENT_LOCUS1857</name>
</gene>
<dbReference type="EMBL" id="CAJEWN010000006">
    <property type="protein sequence ID" value="CAD2127444.1"/>
    <property type="molecule type" value="Genomic_DNA"/>
</dbReference>
<proteinExistence type="predicted"/>
<evidence type="ECO:0000313" key="3">
    <source>
        <dbReference type="Proteomes" id="UP000580250"/>
    </source>
</evidence>
<dbReference type="Proteomes" id="UP000580250">
    <property type="component" value="Unassembled WGS sequence"/>
</dbReference>
<keyword evidence="1" id="KW-0472">Membrane</keyword>
<organism evidence="2 3">
    <name type="scientific">Meloidogyne enterolobii</name>
    <name type="common">Root-knot nematode worm</name>
    <name type="synonym">Meloidogyne mayaguensis</name>
    <dbReference type="NCBI Taxonomy" id="390850"/>
    <lineage>
        <taxon>Eukaryota</taxon>
        <taxon>Metazoa</taxon>
        <taxon>Ecdysozoa</taxon>
        <taxon>Nematoda</taxon>
        <taxon>Chromadorea</taxon>
        <taxon>Rhabditida</taxon>
        <taxon>Tylenchina</taxon>
        <taxon>Tylenchomorpha</taxon>
        <taxon>Tylenchoidea</taxon>
        <taxon>Meloidogynidae</taxon>
        <taxon>Meloidogyninae</taxon>
        <taxon>Meloidogyne</taxon>
    </lineage>
</organism>
<dbReference type="AlphaFoldDB" id="A0A6V7TNM2"/>
<accession>A0A6V7TNM2</accession>
<feature type="transmembrane region" description="Helical" evidence="1">
    <location>
        <begin position="12"/>
        <end position="43"/>
    </location>
</feature>
<protein>
    <submittedName>
        <fullName evidence="2">Uncharacterized protein</fullName>
    </submittedName>
</protein>
<keyword evidence="1" id="KW-0812">Transmembrane</keyword>
<comment type="caution">
    <text evidence="2">The sequence shown here is derived from an EMBL/GenBank/DDBJ whole genome shotgun (WGS) entry which is preliminary data.</text>
</comment>
<reference evidence="2 3" key="1">
    <citation type="submission" date="2020-08" db="EMBL/GenBank/DDBJ databases">
        <authorList>
            <person name="Koutsovoulos G."/>
            <person name="Danchin GJ E."/>
        </authorList>
    </citation>
    <scope>NUCLEOTIDE SEQUENCE [LARGE SCALE GENOMIC DNA]</scope>
</reference>